<dbReference type="Pfam" id="PF13238">
    <property type="entry name" value="AAA_18"/>
    <property type="match status" value="1"/>
</dbReference>
<dbReference type="AlphaFoldDB" id="A0A3Q9G5N3"/>
<protein>
    <submittedName>
        <fullName evidence="1">ATP-binding protein</fullName>
    </submittedName>
</protein>
<keyword evidence="1" id="KW-0067">ATP-binding</keyword>
<dbReference type="KEGG" id="flh:EJ997_11820"/>
<dbReference type="SUPFAM" id="SSF52540">
    <property type="entry name" value="P-loop containing nucleoside triphosphate hydrolases"/>
    <property type="match status" value="1"/>
</dbReference>
<dbReference type="PANTHER" id="PTHR37816">
    <property type="entry name" value="YALI0E33011P"/>
    <property type="match status" value="1"/>
</dbReference>
<keyword evidence="2" id="KW-1185">Reference proteome</keyword>
<reference evidence="1 2" key="1">
    <citation type="submission" date="2018-12" db="EMBL/GenBank/DDBJ databases">
        <title>Complete genome sequence of Flaviflexus sp. H23T48.</title>
        <authorList>
            <person name="Bae J.-W."/>
            <person name="Lee J.-Y."/>
        </authorList>
    </citation>
    <scope>NUCLEOTIDE SEQUENCE [LARGE SCALE GENOMIC DNA]</scope>
    <source>
        <strain evidence="1 2">H23T48</strain>
    </source>
</reference>
<dbReference type="GO" id="GO:0005524">
    <property type="term" value="F:ATP binding"/>
    <property type="evidence" value="ECO:0007669"/>
    <property type="project" value="UniProtKB-KW"/>
</dbReference>
<sequence length="149" mass="16624">MANILITGMSGTGKSTLLAELAGRGYETVDTDLDGWAINNALWDEERMSNLLDRPGDRIISGTVENQGKFYDRFSHVILLSAPLDTMLERIAKRTDNPYGKSEEQQAEIRHYTETVEPLLRKGTDLELSGLLPVKELADTVEELLNSEN</sequence>
<dbReference type="PANTHER" id="PTHR37816:SF2">
    <property type="entry name" value="DNA TOPOLOGY MODULATION PROTEIN FLAR-RELATED PROTEIN"/>
    <property type="match status" value="1"/>
</dbReference>
<dbReference type="InterPro" id="IPR027417">
    <property type="entry name" value="P-loop_NTPase"/>
</dbReference>
<name>A0A3Q9G5N3_9ACTO</name>
<evidence type="ECO:0000313" key="2">
    <source>
        <dbReference type="Proteomes" id="UP000280344"/>
    </source>
</evidence>
<gene>
    <name evidence="1" type="ORF">EJ997_11820</name>
</gene>
<evidence type="ECO:0000313" key="1">
    <source>
        <dbReference type="EMBL" id="AZQ77923.1"/>
    </source>
</evidence>
<dbReference type="OrthoDB" id="5019413at2"/>
<keyword evidence="1" id="KW-0547">Nucleotide-binding</keyword>
<accession>A0A3Q9G5N3</accession>
<organism evidence="1 2">
    <name type="scientific">Flaviflexus ciconiae</name>
    <dbReference type="NCBI Taxonomy" id="2496867"/>
    <lineage>
        <taxon>Bacteria</taxon>
        <taxon>Bacillati</taxon>
        <taxon>Actinomycetota</taxon>
        <taxon>Actinomycetes</taxon>
        <taxon>Actinomycetales</taxon>
        <taxon>Actinomycetaceae</taxon>
        <taxon>Flaviflexus</taxon>
    </lineage>
</organism>
<dbReference type="Gene3D" id="3.40.50.300">
    <property type="entry name" value="P-loop containing nucleotide triphosphate hydrolases"/>
    <property type="match status" value="2"/>
</dbReference>
<dbReference type="RefSeq" id="WP_126704725.1">
    <property type="nucleotide sequence ID" value="NZ_CP034593.1"/>
</dbReference>
<proteinExistence type="predicted"/>
<dbReference type="EMBL" id="CP034593">
    <property type="protein sequence ID" value="AZQ77923.1"/>
    <property type="molecule type" value="Genomic_DNA"/>
</dbReference>
<dbReference type="Proteomes" id="UP000280344">
    <property type="component" value="Chromosome"/>
</dbReference>
<dbReference type="InterPro" id="IPR052922">
    <property type="entry name" value="Cytidylate_Kinase-2"/>
</dbReference>